<dbReference type="Proteomes" id="UP001296873">
    <property type="component" value="Unassembled WGS sequence"/>
</dbReference>
<feature type="domain" description="Carboxymuconolactone decarboxylase-like" evidence="2">
    <location>
        <begin position="46"/>
        <end position="108"/>
    </location>
</feature>
<dbReference type="Pfam" id="PF02627">
    <property type="entry name" value="CMD"/>
    <property type="match status" value="1"/>
</dbReference>
<dbReference type="EMBL" id="NRRL01000004">
    <property type="protein sequence ID" value="MBK1667076.1"/>
    <property type="molecule type" value="Genomic_DNA"/>
</dbReference>
<reference evidence="3 4" key="1">
    <citation type="journal article" date="2020" name="Microorganisms">
        <title>Osmotic Adaptation and Compatible Solute Biosynthesis of Phototrophic Bacteria as Revealed from Genome Analyses.</title>
        <authorList>
            <person name="Imhoff J.F."/>
            <person name="Rahn T."/>
            <person name="Kunzel S."/>
            <person name="Keller A."/>
            <person name="Neulinger S.C."/>
        </authorList>
    </citation>
    <scope>NUCLEOTIDE SEQUENCE [LARGE SCALE GENOMIC DNA]</scope>
    <source>
        <strain evidence="3 4">DSM 9895</strain>
    </source>
</reference>
<evidence type="ECO:0000256" key="1">
    <source>
        <dbReference type="SAM" id="MobiDB-lite"/>
    </source>
</evidence>
<protein>
    <recommendedName>
        <fullName evidence="2">Carboxymuconolactone decarboxylase-like domain-containing protein</fullName>
    </recommendedName>
</protein>
<gene>
    <name evidence="3" type="ORF">CKO28_03325</name>
</gene>
<dbReference type="SUPFAM" id="SSF69118">
    <property type="entry name" value="AhpD-like"/>
    <property type="match status" value="1"/>
</dbReference>
<dbReference type="InterPro" id="IPR003779">
    <property type="entry name" value="CMD-like"/>
</dbReference>
<dbReference type="RefSeq" id="WP_200339139.1">
    <property type="nucleotide sequence ID" value="NZ_NRRL01000004.1"/>
</dbReference>
<evidence type="ECO:0000313" key="3">
    <source>
        <dbReference type="EMBL" id="MBK1667076.1"/>
    </source>
</evidence>
<proteinExistence type="predicted"/>
<dbReference type="PANTHER" id="PTHR35446:SF3">
    <property type="entry name" value="CMD DOMAIN-CONTAINING PROTEIN"/>
    <property type="match status" value="1"/>
</dbReference>
<dbReference type="NCBIfam" id="TIGR00778">
    <property type="entry name" value="ahpD_dom"/>
    <property type="match status" value="1"/>
</dbReference>
<dbReference type="Gene3D" id="1.20.1290.10">
    <property type="entry name" value="AhpD-like"/>
    <property type="match status" value="1"/>
</dbReference>
<sequence>MTTTNRNGFPIHDKQSAPAGSQETLDKIAQGFGFVPNVLGVMAESPAALQGYATLNGLLEQQSAFTSEELQVLLLAISAYNKCGYCVAAHTGNAERAGARSEAVQALRDGGTPRDPKLAALVTFSRTLIEKQGWASESDVQAFLDAGFTRQHVLDTVTALAMKTLSNFTNHLADTPLDGPLQAKAWEKAA</sequence>
<dbReference type="InterPro" id="IPR004675">
    <property type="entry name" value="AhpD_core"/>
</dbReference>
<evidence type="ECO:0000259" key="2">
    <source>
        <dbReference type="Pfam" id="PF02627"/>
    </source>
</evidence>
<keyword evidence="4" id="KW-1185">Reference proteome</keyword>
<dbReference type="PANTHER" id="PTHR35446">
    <property type="entry name" value="SI:CH211-175M2.5"/>
    <property type="match status" value="1"/>
</dbReference>
<evidence type="ECO:0000313" key="4">
    <source>
        <dbReference type="Proteomes" id="UP001296873"/>
    </source>
</evidence>
<organism evidence="3 4">
    <name type="scientific">Rhodovibrio sodomensis</name>
    <dbReference type="NCBI Taxonomy" id="1088"/>
    <lineage>
        <taxon>Bacteria</taxon>
        <taxon>Pseudomonadati</taxon>
        <taxon>Pseudomonadota</taxon>
        <taxon>Alphaproteobacteria</taxon>
        <taxon>Rhodospirillales</taxon>
        <taxon>Rhodovibrionaceae</taxon>
        <taxon>Rhodovibrio</taxon>
    </lineage>
</organism>
<name>A0ABS1DAX2_9PROT</name>
<accession>A0ABS1DAX2</accession>
<dbReference type="InterPro" id="IPR029032">
    <property type="entry name" value="AhpD-like"/>
</dbReference>
<comment type="caution">
    <text evidence="3">The sequence shown here is derived from an EMBL/GenBank/DDBJ whole genome shotgun (WGS) entry which is preliminary data.</text>
</comment>
<feature type="region of interest" description="Disordered" evidence="1">
    <location>
        <begin position="1"/>
        <end position="20"/>
    </location>
</feature>